<evidence type="ECO:0000256" key="1">
    <source>
        <dbReference type="SAM" id="Phobius"/>
    </source>
</evidence>
<dbReference type="AlphaFoldDB" id="A0A3N4LXD2"/>
<dbReference type="EMBL" id="ML121531">
    <property type="protein sequence ID" value="RPB27450.1"/>
    <property type="molecule type" value="Genomic_DNA"/>
</dbReference>
<feature type="transmembrane region" description="Helical" evidence="1">
    <location>
        <begin position="33"/>
        <end position="54"/>
    </location>
</feature>
<reference evidence="2 3" key="1">
    <citation type="journal article" date="2018" name="Nat. Ecol. Evol.">
        <title>Pezizomycetes genomes reveal the molecular basis of ectomycorrhizal truffle lifestyle.</title>
        <authorList>
            <person name="Murat C."/>
            <person name="Payen T."/>
            <person name="Noel B."/>
            <person name="Kuo A."/>
            <person name="Morin E."/>
            <person name="Chen J."/>
            <person name="Kohler A."/>
            <person name="Krizsan K."/>
            <person name="Balestrini R."/>
            <person name="Da Silva C."/>
            <person name="Montanini B."/>
            <person name="Hainaut M."/>
            <person name="Levati E."/>
            <person name="Barry K.W."/>
            <person name="Belfiori B."/>
            <person name="Cichocki N."/>
            <person name="Clum A."/>
            <person name="Dockter R.B."/>
            <person name="Fauchery L."/>
            <person name="Guy J."/>
            <person name="Iotti M."/>
            <person name="Le Tacon F."/>
            <person name="Lindquist E.A."/>
            <person name="Lipzen A."/>
            <person name="Malagnac F."/>
            <person name="Mello A."/>
            <person name="Molinier V."/>
            <person name="Miyauchi S."/>
            <person name="Poulain J."/>
            <person name="Riccioni C."/>
            <person name="Rubini A."/>
            <person name="Sitrit Y."/>
            <person name="Splivallo R."/>
            <person name="Traeger S."/>
            <person name="Wang M."/>
            <person name="Zifcakova L."/>
            <person name="Wipf D."/>
            <person name="Zambonelli A."/>
            <person name="Paolocci F."/>
            <person name="Nowrousian M."/>
            <person name="Ottonello S."/>
            <person name="Baldrian P."/>
            <person name="Spatafora J.W."/>
            <person name="Henrissat B."/>
            <person name="Nagy L.G."/>
            <person name="Aury J.M."/>
            <person name="Wincker P."/>
            <person name="Grigoriev I.V."/>
            <person name="Bonfante P."/>
            <person name="Martin F.M."/>
        </authorList>
    </citation>
    <scope>NUCLEOTIDE SEQUENCE [LARGE SCALE GENOMIC DNA]</scope>
    <source>
        <strain evidence="2 3">ATCC MYA-4762</strain>
    </source>
</reference>
<name>A0A3N4LXD2_9PEZI</name>
<dbReference type="Proteomes" id="UP000267821">
    <property type="component" value="Unassembled WGS sequence"/>
</dbReference>
<keyword evidence="1" id="KW-0472">Membrane</keyword>
<keyword evidence="3" id="KW-1185">Reference proteome</keyword>
<evidence type="ECO:0000313" key="3">
    <source>
        <dbReference type="Proteomes" id="UP000267821"/>
    </source>
</evidence>
<dbReference type="InParanoid" id="A0A3N4LXD2"/>
<keyword evidence="1" id="KW-0812">Transmembrane</keyword>
<organism evidence="2 3">
    <name type="scientific">Terfezia boudieri ATCC MYA-4762</name>
    <dbReference type="NCBI Taxonomy" id="1051890"/>
    <lineage>
        <taxon>Eukaryota</taxon>
        <taxon>Fungi</taxon>
        <taxon>Dikarya</taxon>
        <taxon>Ascomycota</taxon>
        <taxon>Pezizomycotina</taxon>
        <taxon>Pezizomycetes</taxon>
        <taxon>Pezizales</taxon>
        <taxon>Pezizaceae</taxon>
        <taxon>Terfezia</taxon>
    </lineage>
</organism>
<feature type="transmembrane region" description="Helical" evidence="1">
    <location>
        <begin position="75"/>
        <end position="93"/>
    </location>
</feature>
<sequence length="141" mass="15201">MVPYCTWQCFAVYWHNPSRHSSGDATRSPFTTVHLPFILGCGEGFILSSLVIAFRVEVSEADIAAVMGAIVQVRAFGGCIGLAVCSALLSHWLEVNLQGMITGFEIVRTMNADGYAFEDLLLLVTALGALEGYGGNRPVPF</sequence>
<protein>
    <submittedName>
        <fullName evidence="2">Uncharacterized protein</fullName>
    </submittedName>
</protein>
<keyword evidence="1" id="KW-1133">Transmembrane helix</keyword>
<proteinExistence type="predicted"/>
<dbReference type="STRING" id="1051890.A0A3N4LXD2"/>
<evidence type="ECO:0000313" key="2">
    <source>
        <dbReference type="EMBL" id="RPB27450.1"/>
    </source>
</evidence>
<gene>
    <name evidence="2" type="ORF">L211DRAFT_547399</name>
</gene>
<accession>A0A3N4LXD2</accession>
<dbReference type="OrthoDB" id="440553at2759"/>